<evidence type="ECO:0000313" key="1">
    <source>
        <dbReference type="EMBL" id="CAI8613035.1"/>
    </source>
</evidence>
<keyword evidence="2" id="KW-1185">Reference proteome</keyword>
<dbReference type="AlphaFoldDB" id="A0AAV1AVJ7"/>
<sequence>MLLLDCACYDKHGIMVFVESKRLRQSQMKVMLQFDCRKKIGRPEIHTNDEDEGSGCVFSEGDEELQKIDDDRSELHRERKLKVLFLVICVARCCGEDGTQRQREEKK</sequence>
<reference evidence="1 2" key="1">
    <citation type="submission" date="2023-01" db="EMBL/GenBank/DDBJ databases">
        <authorList>
            <person name="Kreplak J."/>
        </authorList>
    </citation>
    <scope>NUCLEOTIDE SEQUENCE [LARGE SCALE GENOMIC DNA]</scope>
</reference>
<dbReference type="Proteomes" id="UP001157006">
    <property type="component" value="Chromosome 5"/>
</dbReference>
<organism evidence="1 2">
    <name type="scientific">Vicia faba</name>
    <name type="common">Broad bean</name>
    <name type="synonym">Faba vulgaris</name>
    <dbReference type="NCBI Taxonomy" id="3906"/>
    <lineage>
        <taxon>Eukaryota</taxon>
        <taxon>Viridiplantae</taxon>
        <taxon>Streptophyta</taxon>
        <taxon>Embryophyta</taxon>
        <taxon>Tracheophyta</taxon>
        <taxon>Spermatophyta</taxon>
        <taxon>Magnoliopsida</taxon>
        <taxon>eudicotyledons</taxon>
        <taxon>Gunneridae</taxon>
        <taxon>Pentapetalae</taxon>
        <taxon>rosids</taxon>
        <taxon>fabids</taxon>
        <taxon>Fabales</taxon>
        <taxon>Fabaceae</taxon>
        <taxon>Papilionoideae</taxon>
        <taxon>50 kb inversion clade</taxon>
        <taxon>NPAAA clade</taxon>
        <taxon>Hologalegina</taxon>
        <taxon>IRL clade</taxon>
        <taxon>Fabeae</taxon>
        <taxon>Vicia</taxon>
    </lineage>
</organism>
<proteinExistence type="predicted"/>
<accession>A0AAV1AVJ7</accession>
<gene>
    <name evidence="1" type="ORF">VFH_V062440</name>
</gene>
<dbReference type="EMBL" id="OX451740">
    <property type="protein sequence ID" value="CAI8613035.1"/>
    <property type="molecule type" value="Genomic_DNA"/>
</dbReference>
<name>A0AAV1AVJ7_VICFA</name>
<evidence type="ECO:0000313" key="2">
    <source>
        <dbReference type="Proteomes" id="UP001157006"/>
    </source>
</evidence>
<protein>
    <submittedName>
        <fullName evidence="1">Uncharacterized protein</fullName>
    </submittedName>
</protein>